<feature type="region of interest" description="Disordered" evidence="1">
    <location>
        <begin position="189"/>
        <end position="208"/>
    </location>
</feature>
<protein>
    <submittedName>
        <fullName evidence="3">Glycosyltransferase family 2 protein</fullName>
    </submittedName>
</protein>
<dbReference type="Pfam" id="PF00535">
    <property type="entry name" value="Glycos_transf_2"/>
    <property type="match status" value="1"/>
</dbReference>
<evidence type="ECO:0000259" key="2">
    <source>
        <dbReference type="Pfam" id="PF00535"/>
    </source>
</evidence>
<evidence type="ECO:0000313" key="4">
    <source>
        <dbReference type="Proteomes" id="UP001165270"/>
    </source>
</evidence>
<comment type="caution">
    <text evidence="3">The sequence shown here is derived from an EMBL/GenBank/DDBJ whole genome shotgun (WGS) entry which is preliminary data.</text>
</comment>
<proteinExistence type="predicted"/>
<sequence>MQTPEITVCIPAHPARVVNGMLDRAVASVKQQLLPAADISIAIDEDGDGAAITRQRALDAAKTEWVAFLDSDDWFYPEHLKVLAKGAQIFRADYTYSYYMVHFPDGRPWPANDPLGHFGKQFDPQRPHQTTITTLCRTELAQQIGFREPPHGALINGEHYGEDFQYTVECAQAGAKIVHIPRRTWAWRHHQGNSSGQPGRGDAAARRT</sequence>
<name>A0ABS9XW31_9ACTN</name>
<dbReference type="Gene3D" id="3.90.550.10">
    <property type="entry name" value="Spore Coat Polysaccharide Biosynthesis Protein SpsA, Chain A"/>
    <property type="match status" value="1"/>
</dbReference>
<dbReference type="RefSeq" id="WP_242713644.1">
    <property type="nucleotide sequence ID" value="NZ_JALDAX010000032.1"/>
</dbReference>
<dbReference type="InterPro" id="IPR029044">
    <property type="entry name" value="Nucleotide-diphossugar_trans"/>
</dbReference>
<reference evidence="3" key="1">
    <citation type="submission" date="2022-03" db="EMBL/GenBank/DDBJ databases">
        <title>Streptomyces 7R015 and 7R016 isolated from Barleria lupulina in Thailand.</title>
        <authorList>
            <person name="Kanchanasin P."/>
            <person name="Phongsopitanun W."/>
            <person name="Tanasupawat S."/>
        </authorList>
    </citation>
    <scope>NUCLEOTIDE SEQUENCE</scope>
    <source>
        <strain evidence="3">7R016</strain>
    </source>
</reference>
<keyword evidence="4" id="KW-1185">Reference proteome</keyword>
<accession>A0ABS9XW31</accession>
<gene>
    <name evidence="3" type="ORF">MQN93_42045</name>
</gene>
<organism evidence="3 4">
    <name type="scientific">Streptomyces spinosisporus</name>
    <dbReference type="NCBI Taxonomy" id="2927582"/>
    <lineage>
        <taxon>Bacteria</taxon>
        <taxon>Bacillati</taxon>
        <taxon>Actinomycetota</taxon>
        <taxon>Actinomycetes</taxon>
        <taxon>Kitasatosporales</taxon>
        <taxon>Streptomycetaceae</taxon>
        <taxon>Streptomyces</taxon>
    </lineage>
</organism>
<feature type="domain" description="Glycosyltransferase 2-like" evidence="2">
    <location>
        <begin position="47"/>
        <end position="122"/>
    </location>
</feature>
<dbReference type="CDD" id="cd00761">
    <property type="entry name" value="Glyco_tranf_GTA_type"/>
    <property type="match status" value="1"/>
</dbReference>
<dbReference type="EMBL" id="JALDAX010000032">
    <property type="protein sequence ID" value="MCI3246293.1"/>
    <property type="molecule type" value="Genomic_DNA"/>
</dbReference>
<dbReference type="SUPFAM" id="SSF53448">
    <property type="entry name" value="Nucleotide-diphospho-sugar transferases"/>
    <property type="match status" value="1"/>
</dbReference>
<dbReference type="InterPro" id="IPR001173">
    <property type="entry name" value="Glyco_trans_2-like"/>
</dbReference>
<dbReference type="Proteomes" id="UP001165270">
    <property type="component" value="Unassembled WGS sequence"/>
</dbReference>
<evidence type="ECO:0000256" key="1">
    <source>
        <dbReference type="SAM" id="MobiDB-lite"/>
    </source>
</evidence>
<evidence type="ECO:0000313" key="3">
    <source>
        <dbReference type="EMBL" id="MCI3246293.1"/>
    </source>
</evidence>